<dbReference type="PROSITE" id="PS50822">
    <property type="entry name" value="PIWI"/>
    <property type="match status" value="1"/>
</dbReference>
<dbReference type="OrthoDB" id="10252740at2759"/>
<feature type="region of interest" description="Disordered" evidence="1">
    <location>
        <begin position="1"/>
        <end position="96"/>
    </location>
</feature>
<dbReference type="SUPFAM" id="SSF101690">
    <property type="entry name" value="PAZ domain"/>
    <property type="match status" value="1"/>
</dbReference>
<dbReference type="Pfam" id="PF16486">
    <property type="entry name" value="ArgoN"/>
    <property type="match status" value="1"/>
</dbReference>
<dbReference type="Gene3D" id="2.170.260.10">
    <property type="entry name" value="paz domain"/>
    <property type="match status" value="1"/>
</dbReference>
<dbReference type="STRING" id="686832.A0A0C2YTJ6"/>
<protein>
    <recommendedName>
        <fullName evidence="6">Piwi domain-containing protein</fullName>
    </recommendedName>
</protein>
<dbReference type="Pfam" id="PF02171">
    <property type="entry name" value="Piwi"/>
    <property type="match status" value="1"/>
</dbReference>
<dbReference type="PANTHER" id="PTHR22891">
    <property type="entry name" value="EUKARYOTIC TRANSLATION INITIATION FACTOR 2C"/>
    <property type="match status" value="1"/>
</dbReference>
<evidence type="ECO:0000259" key="3">
    <source>
        <dbReference type="PROSITE" id="PS50822"/>
    </source>
</evidence>
<organism evidence="4 5">
    <name type="scientific">Hebeloma cylindrosporum</name>
    <dbReference type="NCBI Taxonomy" id="76867"/>
    <lineage>
        <taxon>Eukaryota</taxon>
        <taxon>Fungi</taxon>
        <taxon>Dikarya</taxon>
        <taxon>Basidiomycota</taxon>
        <taxon>Agaricomycotina</taxon>
        <taxon>Agaricomycetes</taxon>
        <taxon>Agaricomycetidae</taxon>
        <taxon>Agaricales</taxon>
        <taxon>Agaricineae</taxon>
        <taxon>Hymenogastraceae</taxon>
        <taxon>Hebeloma</taxon>
    </lineage>
</organism>
<dbReference type="CDD" id="cd02846">
    <property type="entry name" value="PAZ_argonaute_like"/>
    <property type="match status" value="1"/>
</dbReference>
<dbReference type="InterPro" id="IPR003100">
    <property type="entry name" value="PAZ_dom"/>
</dbReference>
<dbReference type="SUPFAM" id="SSF53098">
    <property type="entry name" value="Ribonuclease H-like"/>
    <property type="match status" value="1"/>
</dbReference>
<evidence type="ECO:0000256" key="1">
    <source>
        <dbReference type="SAM" id="MobiDB-lite"/>
    </source>
</evidence>
<evidence type="ECO:0000313" key="5">
    <source>
        <dbReference type="Proteomes" id="UP000053424"/>
    </source>
</evidence>
<dbReference type="HOGENOM" id="CLU_004544_4_1_1"/>
<dbReference type="EMBL" id="KN831774">
    <property type="protein sequence ID" value="KIM44332.1"/>
    <property type="molecule type" value="Genomic_DNA"/>
</dbReference>
<dbReference type="SMART" id="SM01163">
    <property type="entry name" value="DUF1785"/>
    <property type="match status" value="1"/>
</dbReference>
<evidence type="ECO:0000259" key="2">
    <source>
        <dbReference type="PROSITE" id="PS50821"/>
    </source>
</evidence>
<feature type="compositionally biased region" description="Low complexity" evidence="1">
    <location>
        <begin position="25"/>
        <end position="42"/>
    </location>
</feature>
<dbReference type="GO" id="GO:0003723">
    <property type="term" value="F:RNA binding"/>
    <property type="evidence" value="ECO:0007669"/>
    <property type="project" value="InterPro"/>
</dbReference>
<dbReference type="PROSITE" id="PS50821">
    <property type="entry name" value="PAZ"/>
    <property type="match status" value="1"/>
</dbReference>
<dbReference type="Gene3D" id="3.40.50.2300">
    <property type="match status" value="1"/>
</dbReference>
<dbReference type="Gene3D" id="3.30.420.10">
    <property type="entry name" value="Ribonuclease H-like superfamily/Ribonuclease H"/>
    <property type="match status" value="1"/>
</dbReference>
<dbReference type="CDD" id="cd04657">
    <property type="entry name" value="Piwi_ago-like"/>
    <property type="match status" value="1"/>
</dbReference>
<dbReference type="SMART" id="SM00950">
    <property type="entry name" value="Piwi"/>
    <property type="match status" value="1"/>
</dbReference>
<accession>A0A0C2YTJ6</accession>
<dbReference type="Proteomes" id="UP000053424">
    <property type="component" value="Unassembled WGS sequence"/>
</dbReference>
<dbReference type="InterPro" id="IPR036085">
    <property type="entry name" value="PAZ_dom_sf"/>
</dbReference>
<dbReference type="Pfam" id="PF02170">
    <property type="entry name" value="PAZ"/>
    <property type="match status" value="1"/>
</dbReference>
<reference evidence="5" key="2">
    <citation type="submission" date="2015-01" db="EMBL/GenBank/DDBJ databases">
        <title>Evolutionary Origins and Diversification of the Mycorrhizal Mutualists.</title>
        <authorList>
            <consortium name="DOE Joint Genome Institute"/>
            <consortium name="Mycorrhizal Genomics Consortium"/>
            <person name="Kohler A."/>
            <person name="Kuo A."/>
            <person name="Nagy L.G."/>
            <person name="Floudas D."/>
            <person name="Copeland A."/>
            <person name="Barry K.W."/>
            <person name="Cichocki N."/>
            <person name="Veneault-Fourrey C."/>
            <person name="LaButti K."/>
            <person name="Lindquist E.A."/>
            <person name="Lipzen A."/>
            <person name="Lundell T."/>
            <person name="Morin E."/>
            <person name="Murat C."/>
            <person name="Riley R."/>
            <person name="Ohm R."/>
            <person name="Sun H."/>
            <person name="Tunlid A."/>
            <person name="Henrissat B."/>
            <person name="Grigoriev I.V."/>
            <person name="Hibbett D.S."/>
            <person name="Martin F."/>
        </authorList>
    </citation>
    <scope>NUCLEOTIDE SEQUENCE [LARGE SCALE GENOMIC DNA]</scope>
    <source>
        <strain evidence="5">h7</strain>
    </source>
</reference>
<dbReference type="InterPro" id="IPR045246">
    <property type="entry name" value="Piwi_ago-like"/>
</dbReference>
<feature type="domain" description="Piwi" evidence="3">
    <location>
        <begin position="626"/>
        <end position="943"/>
    </location>
</feature>
<feature type="domain" description="PAZ" evidence="2">
    <location>
        <begin position="335"/>
        <end position="440"/>
    </location>
</feature>
<dbReference type="InterPro" id="IPR014811">
    <property type="entry name" value="ArgoL1"/>
</dbReference>
<dbReference type="Pfam" id="PF08699">
    <property type="entry name" value="ArgoL1"/>
    <property type="match status" value="1"/>
</dbReference>
<dbReference type="InterPro" id="IPR003165">
    <property type="entry name" value="Piwi"/>
</dbReference>
<dbReference type="InterPro" id="IPR012337">
    <property type="entry name" value="RNaseH-like_sf"/>
</dbReference>
<reference evidence="4 5" key="1">
    <citation type="submission" date="2014-04" db="EMBL/GenBank/DDBJ databases">
        <authorList>
            <consortium name="DOE Joint Genome Institute"/>
            <person name="Kuo A."/>
            <person name="Gay G."/>
            <person name="Dore J."/>
            <person name="Kohler A."/>
            <person name="Nagy L.G."/>
            <person name="Floudas D."/>
            <person name="Copeland A."/>
            <person name="Barry K.W."/>
            <person name="Cichocki N."/>
            <person name="Veneault-Fourrey C."/>
            <person name="LaButti K."/>
            <person name="Lindquist E.A."/>
            <person name="Lipzen A."/>
            <person name="Lundell T."/>
            <person name="Morin E."/>
            <person name="Murat C."/>
            <person name="Sun H."/>
            <person name="Tunlid A."/>
            <person name="Henrissat B."/>
            <person name="Grigoriev I.V."/>
            <person name="Hibbett D.S."/>
            <person name="Martin F."/>
            <person name="Nordberg H.P."/>
            <person name="Cantor M.N."/>
            <person name="Hua S.X."/>
        </authorList>
    </citation>
    <scope>NUCLEOTIDE SEQUENCE [LARGE SCALE GENOMIC DNA]</scope>
    <source>
        <strain evidence="5">h7</strain>
    </source>
</reference>
<name>A0A0C2YTJ6_HEBCY</name>
<proteinExistence type="predicted"/>
<evidence type="ECO:0008006" key="6">
    <source>
        <dbReference type="Google" id="ProtNLM"/>
    </source>
</evidence>
<dbReference type="InterPro" id="IPR032474">
    <property type="entry name" value="Argonaute_N"/>
</dbReference>
<keyword evidence="5" id="KW-1185">Reference proteome</keyword>
<sequence>MSDRGNYRGRGHSRGRGGPADMSRGRGSPAPSSSHDSRSSTPGDYRGRGGRGDGGGGPPRGFDQPRGGPPGGGGFRGGGGGGGRGGPPGGIFAENVQPQIPPRLAGAELQKLIDCFKSMKVKPERPLRPGYGTVGTPITLRANFFAMKVPQRAMYDYVVEISPKTDINRLKIRIFELLEQSPLCRPYLPHIAHDRSQRLISAKKLPQPLDIPVPFYEDNLTAPPANATVYTVSIKFERELDPRQLTKYMEGQAASRDYDTLPLISALNLVVQQHVSRVAVRVGKSRYFIPTTQERHSLGPGMEAVQGFYASVRPAFKQLMVNVNVCMTAFIAPGNLADRLFEFSRNSRGSLPTLPKAMVKSIKVKTLHLGYKKKLNAIGTEPARTTFFNCEELGGKVSVEVYFLKKYKIKLNHPHDLPVVDVGTARRPNWIPAELCEIEPGNVFRGKLNDQETAQMIRYACNPPKVNAEAIIGRGLPSLGIAPPAQSPIPGFGVEIDDKLAEIPGRELPPPGLSYKVGQARPRDGSWNILDVKFHRGAIVSSWWVLVVHDGRRTLQGPQDQRLVDLVDGFSRKLGKSGITMPNGKPTLLRPAVLFHPSEDSDRSKSLDNIRKVIKEELSKRPKPSFVLVLLENRDNYIYPGIKRIGDVELGINTIHMQIEKALAKGDPNKQDQYFSNVALKVNTKLGGLNHLLDERAMKWLTKKKTMMVGIDVTHPGPGSREGTPSIAAVVASVDDSFVQFPASLRIQQTKKEMLDELRDMLVERLLFYEKKNKALPLRIIVYRDGDSEGQFDTVLQEELPQILEAFKKLSTKARNLSNYKPQVSIIICGLLVYNNFAFRFFPTNSEHASRNGNTKPGTVVDKGVTGVFDFDFYLQAHAGLQGHVKATHYTVVYDENNLQADEVQQGTHDASYLYARATKAVSLIPAAYYADLACERGRCYLNDFLVDDKSTAMSSGGGRLDKEEEARRVFESAKRAWGEGVSDCLHVFFSFDFMADMVWPVAS</sequence>
<dbReference type="AlphaFoldDB" id="A0A0C2YTJ6"/>
<gene>
    <name evidence="4" type="ORF">M413DRAFT_68478</name>
</gene>
<evidence type="ECO:0000313" key="4">
    <source>
        <dbReference type="EMBL" id="KIM44332.1"/>
    </source>
</evidence>
<dbReference type="InterPro" id="IPR036397">
    <property type="entry name" value="RNaseH_sf"/>
</dbReference>
<feature type="compositionally biased region" description="Gly residues" evidence="1">
    <location>
        <begin position="69"/>
        <end position="89"/>
    </location>
</feature>